<evidence type="ECO:0000256" key="5">
    <source>
        <dbReference type="SAM" id="Phobius"/>
    </source>
</evidence>
<dbReference type="InterPro" id="IPR004864">
    <property type="entry name" value="LEA_2"/>
</dbReference>
<reference evidence="8" key="1">
    <citation type="journal article" date="2016" name="Nature">
        <title>The genome of the seagrass Zostera marina reveals angiosperm adaptation to the sea.</title>
        <authorList>
            <person name="Olsen J.L."/>
            <person name="Rouze P."/>
            <person name="Verhelst B."/>
            <person name="Lin Y.-C."/>
            <person name="Bayer T."/>
            <person name="Collen J."/>
            <person name="Dattolo E."/>
            <person name="De Paoli E."/>
            <person name="Dittami S."/>
            <person name="Maumus F."/>
            <person name="Michel G."/>
            <person name="Kersting A."/>
            <person name="Lauritano C."/>
            <person name="Lohaus R."/>
            <person name="Toepel M."/>
            <person name="Tonon T."/>
            <person name="Vanneste K."/>
            <person name="Amirebrahimi M."/>
            <person name="Brakel J."/>
            <person name="Bostroem C."/>
            <person name="Chovatia M."/>
            <person name="Grimwood J."/>
            <person name="Jenkins J.W."/>
            <person name="Jueterbock A."/>
            <person name="Mraz A."/>
            <person name="Stam W.T."/>
            <person name="Tice H."/>
            <person name="Bornberg-Bauer E."/>
            <person name="Green P.J."/>
            <person name="Pearson G.A."/>
            <person name="Procaccini G."/>
            <person name="Duarte C.M."/>
            <person name="Schmutz J."/>
            <person name="Reusch T.B.H."/>
            <person name="Van de Peer Y."/>
        </authorList>
    </citation>
    <scope>NUCLEOTIDE SEQUENCE [LARGE SCALE GENOMIC DNA]</scope>
    <source>
        <strain evidence="8">cv. Finnish</strain>
    </source>
</reference>
<dbReference type="InterPro" id="IPR044839">
    <property type="entry name" value="NDR1-like"/>
</dbReference>
<accession>A0A0K9PPS5</accession>
<dbReference type="SUPFAM" id="SSF117070">
    <property type="entry name" value="LEA14-like"/>
    <property type="match status" value="1"/>
</dbReference>
<protein>
    <submittedName>
        <fullName evidence="7">Harpin-induced like protein 13</fullName>
    </submittedName>
</protein>
<keyword evidence="3 5" id="KW-1133">Transmembrane helix</keyword>
<comment type="caution">
    <text evidence="7">The sequence shown here is derived from an EMBL/GenBank/DDBJ whole genome shotgun (WGS) entry which is preliminary data.</text>
</comment>
<dbReference type="Proteomes" id="UP000036987">
    <property type="component" value="Unassembled WGS sequence"/>
</dbReference>
<evidence type="ECO:0000256" key="2">
    <source>
        <dbReference type="ARBA" id="ARBA00022692"/>
    </source>
</evidence>
<dbReference type="OMA" id="RVSCEVY"/>
<evidence type="ECO:0000313" key="7">
    <source>
        <dbReference type="EMBL" id="KMZ70971.1"/>
    </source>
</evidence>
<dbReference type="AlphaFoldDB" id="A0A0K9PPS5"/>
<keyword evidence="2 5" id="KW-0812">Transmembrane</keyword>
<keyword evidence="4 5" id="KW-0472">Membrane</keyword>
<proteinExistence type="predicted"/>
<gene>
    <name evidence="7" type="ORF">ZOSMA_18G00660</name>
</gene>
<feature type="domain" description="Late embryogenesis abundant protein LEA-2 subgroup" evidence="6">
    <location>
        <begin position="107"/>
        <end position="177"/>
    </location>
</feature>
<keyword evidence="8" id="KW-1185">Reference proteome</keyword>
<dbReference type="OrthoDB" id="1917236at2759"/>
<name>A0A0K9PPS5_ZOSMR</name>
<dbReference type="PANTHER" id="PTHR31234:SF4">
    <property type="entry name" value="EXPRESSED PROTEIN"/>
    <property type="match status" value="1"/>
</dbReference>
<evidence type="ECO:0000259" key="6">
    <source>
        <dbReference type="Pfam" id="PF03168"/>
    </source>
</evidence>
<evidence type="ECO:0000256" key="1">
    <source>
        <dbReference type="ARBA" id="ARBA00004167"/>
    </source>
</evidence>
<evidence type="ECO:0000256" key="3">
    <source>
        <dbReference type="ARBA" id="ARBA00022989"/>
    </source>
</evidence>
<feature type="transmembrane region" description="Helical" evidence="5">
    <location>
        <begin position="45"/>
        <end position="73"/>
    </location>
</feature>
<dbReference type="EMBL" id="LFYR01000692">
    <property type="protein sequence ID" value="KMZ70971.1"/>
    <property type="molecule type" value="Genomic_DNA"/>
</dbReference>
<evidence type="ECO:0000313" key="8">
    <source>
        <dbReference type="Proteomes" id="UP000036987"/>
    </source>
</evidence>
<dbReference type="GO" id="GO:0016020">
    <property type="term" value="C:membrane"/>
    <property type="evidence" value="ECO:0007669"/>
    <property type="project" value="UniProtKB-SubCell"/>
</dbReference>
<sequence length="224" mass="24837">MAKPQLNASTVDDQQPFLSAVYGVPAEQPPFLLIPLRRTRLRTSCFTTCSCCLSTSLTLVSVFLISSALFVLWPSNPEIQLVRLNFDRIKVVTNPTPYLDISLDLEIQIRNRDFFSLDYSKIVSSIDYRGEKLGSVISSGGSVKARGVSYVQANLQLDGIKVIQDVFYLIQDLATGFLPFETITMIDGTVHVLFLDIPINGKIACSVSVNTKDQTIMNKDCYPA</sequence>
<comment type="subcellular location">
    <subcellularLocation>
        <location evidence="1">Membrane</location>
        <topology evidence="1">Single-pass membrane protein</topology>
    </subcellularLocation>
</comment>
<dbReference type="PANTHER" id="PTHR31234">
    <property type="entry name" value="LATE EMBRYOGENESIS ABUNDANT (LEA) HYDROXYPROLINE-RICH GLYCOPROTEIN FAMILY"/>
    <property type="match status" value="1"/>
</dbReference>
<evidence type="ECO:0000256" key="4">
    <source>
        <dbReference type="ARBA" id="ARBA00023136"/>
    </source>
</evidence>
<dbReference type="GO" id="GO:0098542">
    <property type="term" value="P:defense response to other organism"/>
    <property type="evidence" value="ECO:0007669"/>
    <property type="project" value="InterPro"/>
</dbReference>
<dbReference type="Pfam" id="PF03168">
    <property type="entry name" value="LEA_2"/>
    <property type="match status" value="1"/>
</dbReference>
<organism evidence="7 8">
    <name type="scientific">Zostera marina</name>
    <name type="common">Eelgrass</name>
    <dbReference type="NCBI Taxonomy" id="29655"/>
    <lineage>
        <taxon>Eukaryota</taxon>
        <taxon>Viridiplantae</taxon>
        <taxon>Streptophyta</taxon>
        <taxon>Embryophyta</taxon>
        <taxon>Tracheophyta</taxon>
        <taxon>Spermatophyta</taxon>
        <taxon>Magnoliopsida</taxon>
        <taxon>Liliopsida</taxon>
        <taxon>Zosteraceae</taxon>
        <taxon>Zostera</taxon>
    </lineage>
</organism>